<evidence type="ECO:0000313" key="3">
    <source>
        <dbReference type="Proteomes" id="UP001501570"/>
    </source>
</evidence>
<sequence>MRAMSEERNWMLLLDTDWEPPAERDADAENGADGGAGAMPAAESIVGGWLVDDGGAVGPFEPNPLYLPTGDDAPSGPVDAAAKLVAAGVADASLVLLAMRDSLTDLALDEAGEVIVEPAPDGQPCVLVATGATDQTRVAAPGWRQVGGAELVGLLPDGVDVLLNPGGPRAMRLFAGALRDALAASARPA</sequence>
<dbReference type="NCBIfam" id="NF033532">
    <property type="entry name" value="lone7para_assoc"/>
    <property type="match status" value="1"/>
</dbReference>
<keyword evidence="3" id="KW-1185">Reference proteome</keyword>
<dbReference type="EMBL" id="BAABJQ010000017">
    <property type="protein sequence ID" value="GAA5192389.1"/>
    <property type="molecule type" value="Genomic_DNA"/>
</dbReference>
<dbReference type="Proteomes" id="UP001501570">
    <property type="component" value="Unassembled WGS sequence"/>
</dbReference>
<evidence type="ECO:0000313" key="2">
    <source>
        <dbReference type="EMBL" id="GAA5192389.1"/>
    </source>
</evidence>
<organism evidence="2 3">
    <name type="scientific">Rugosimonospora acidiphila</name>
    <dbReference type="NCBI Taxonomy" id="556531"/>
    <lineage>
        <taxon>Bacteria</taxon>
        <taxon>Bacillati</taxon>
        <taxon>Actinomycetota</taxon>
        <taxon>Actinomycetes</taxon>
        <taxon>Micromonosporales</taxon>
        <taxon>Micromonosporaceae</taxon>
        <taxon>Rugosimonospora</taxon>
    </lineage>
</organism>
<protein>
    <recommendedName>
        <fullName evidence="4">Type VII secretion system-associated protein</fullName>
    </recommendedName>
</protein>
<reference evidence="3" key="1">
    <citation type="journal article" date="2019" name="Int. J. Syst. Evol. Microbiol.">
        <title>The Global Catalogue of Microorganisms (GCM) 10K type strain sequencing project: providing services to taxonomists for standard genome sequencing and annotation.</title>
        <authorList>
            <consortium name="The Broad Institute Genomics Platform"/>
            <consortium name="The Broad Institute Genome Sequencing Center for Infectious Disease"/>
            <person name="Wu L."/>
            <person name="Ma J."/>
        </authorList>
    </citation>
    <scope>NUCLEOTIDE SEQUENCE [LARGE SCALE GENOMIC DNA]</scope>
    <source>
        <strain evidence="3">JCM 18304</strain>
    </source>
</reference>
<accession>A0ABP9S861</accession>
<name>A0ABP9S861_9ACTN</name>
<proteinExistence type="predicted"/>
<evidence type="ECO:0000256" key="1">
    <source>
        <dbReference type="SAM" id="MobiDB-lite"/>
    </source>
</evidence>
<evidence type="ECO:0008006" key="4">
    <source>
        <dbReference type="Google" id="ProtNLM"/>
    </source>
</evidence>
<comment type="caution">
    <text evidence="2">The sequence shown here is derived from an EMBL/GenBank/DDBJ whole genome shotgun (WGS) entry which is preliminary data.</text>
</comment>
<feature type="region of interest" description="Disordered" evidence="1">
    <location>
        <begin position="15"/>
        <end position="39"/>
    </location>
</feature>
<gene>
    <name evidence="2" type="ORF">GCM10023322_51880</name>
</gene>
<dbReference type="InterPro" id="IPR047659">
    <property type="entry name" value="T7SS_assoc"/>
</dbReference>